<keyword evidence="1" id="KW-1133">Transmembrane helix</keyword>
<proteinExistence type="predicted"/>
<dbReference type="EMBL" id="CANTFL010000086">
    <property type="protein sequence ID" value="CAI5711697.1"/>
    <property type="molecule type" value="Genomic_DNA"/>
</dbReference>
<dbReference type="Proteomes" id="UP001162031">
    <property type="component" value="Unassembled WGS sequence"/>
</dbReference>
<evidence type="ECO:0000256" key="1">
    <source>
        <dbReference type="SAM" id="Phobius"/>
    </source>
</evidence>
<evidence type="ECO:0000313" key="3">
    <source>
        <dbReference type="Proteomes" id="UP001162031"/>
    </source>
</evidence>
<keyword evidence="3" id="KW-1185">Reference proteome</keyword>
<keyword evidence="1" id="KW-0812">Transmembrane</keyword>
<feature type="transmembrane region" description="Helical" evidence="1">
    <location>
        <begin position="50"/>
        <end position="68"/>
    </location>
</feature>
<dbReference type="AlphaFoldDB" id="A0AAV0T093"/>
<evidence type="ECO:0000313" key="2">
    <source>
        <dbReference type="EMBL" id="CAI5711697.1"/>
    </source>
</evidence>
<sequence length="183" mass="20846">MPMASRKPTSQRYDGATVPQQAPYIGSICAHHSCCRKRRRVGITSDDVHVVFYTVIAVAVLCATYRLFQLEHKRDQRQTDIEHNFDNVVDLLQTHLDSKYRVLRVVPSPHSVITLHAIVINSGVAVPHVEAEVIVDQQHVLDQQRKHTDQRRRARHPLPFVRFHVHDAGAMTPIAEVSFLVLV</sequence>
<gene>
    <name evidence="2" type="ORF">HBR001_LOCUS702</name>
</gene>
<reference evidence="2" key="1">
    <citation type="submission" date="2022-12" db="EMBL/GenBank/DDBJ databases">
        <authorList>
            <person name="Webb A."/>
        </authorList>
    </citation>
    <scope>NUCLEOTIDE SEQUENCE</scope>
    <source>
        <strain evidence="2">Hp1</strain>
    </source>
</reference>
<keyword evidence="1" id="KW-0472">Membrane</keyword>
<organism evidence="2 3">
    <name type="scientific">Hyaloperonospora brassicae</name>
    <name type="common">Brassica downy mildew</name>
    <name type="synonym">Peronospora brassicae</name>
    <dbReference type="NCBI Taxonomy" id="162125"/>
    <lineage>
        <taxon>Eukaryota</taxon>
        <taxon>Sar</taxon>
        <taxon>Stramenopiles</taxon>
        <taxon>Oomycota</taxon>
        <taxon>Peronosporomycetes</taxon>
        <taxon>Peronosporales</taxon>
        <taxon>Peronosporaceae</taxon>
        <taxon>Hyaloperonospora</taxon>
    </lineage>
</organism>
<evidence type="ECO:0008006" key="4">
    <source>
        <dbReference type="Google" id="ProtNLM"/>
    </source>
</evidence>
<accession>A0AAV0T093</accession>
<protein>
    <recommendedName>
        <fullName evidence="4">Transmembrane protein</fullName>
    </recommendedName>
</protein>
<comment type="caution">
    <text evidence="2">The sequence shown here is derived from an EMBL/GenBank/DDBJ whole genome shotgun (WGS) entry which is preliminary data.</text>
</comment>
<name>A0AAV0T093_HYABA</name>